<dbReference type="PANTHER" id="PTHR42852">
    <property type="entry name" value="THIOL:DISULFIDE INTERCHANGE PROTEIN DSBE"/>
    <property type="match status" value="1"/>
</dbReference>
<dbReference type="PANTHER" id="PTHR42852:SF17">
    <property type="entry name" value="THIOREDOXIN-LIKE PROTEIN HI_1115"/>
    <property type="match status" value="1"/>
</dbReference>
<proteinExistence type="predicted"/>
<dbReference type="SUPFAM" id="SSF52833">
    <property type="entry name" value="Thioredoxin-like"/>
    <property type="match status" value="1"/>
</dbReference>
<reference evidence="3 4" key="1">
    <citation type="submission" date="2023-03" db="EMBL/GenBank/DDBJ databases">
        <title>Paludisphaera mucosa sp. nov. a novel planctomycete from northern fen.</title>
        <authorList>
            <person name="Ivanova A."/>
        </authorList>
    </citation>
    <scope>NUCLEOTIDE SEQUENCE [LARGE SCALE GENOMIC DNA]</scope>
    <source>
        <strain evidence="3 4">Pla2</strain>
    </source>
</reference>
<keyword evidence="1" id="KW-0732">Signal</keyword>
<dbReference type="CDD" id="cd02966">
    <property type="entry name" value="TlpA_like_family"/>
    <property type="match status" value="1"/>
</dbReference>
<evidence type="ECO:0000256" key="1">
    <source>
        <dbReference type="SAM" id="SignalP"/>
    </source>
</evidence>
<organism evidence="3 4">
    <name type="scientific">Paludisphaera mucosa</name>
    <dbReference type="NCBI Taxonomy" id="3030827"/>
    <lineage>
        <taxon>Bacteria</taxon>
        <taxon>Pseudomonadati</taxon>
        <taxon>Planctomycetota</taxon>
        <taxon>Planctomycetia</taxon>
        <taxon>Isosphaerales</taxon>
        <taxon>Isosphaeraceae</taxon>
        <taxon>Paludisphaera</taxon>
    </lineage>
</organism>
<name>A0ABT6F408_9BACT</name>
<sequence>MRRLGFAAALAVGLGVGASAARAAETSPQKMLDIKPTQQSGVDYETPADQAAIDACKVETVTDAQNRPIGYALRDGQGKLLRRFVITNGGKFLTQWSYYQDGFEVYRESDLDGDRRLDECRWMNSGGTRIATVQDNKIVGWKRLSAEEASKVAVQAIAAGDAVLVESLVATPKELTAAGLPAAVVAKVAATPEQRAEQVAALAKALGKLAWNRFDGAMPHAIPADPAAGVAKDLVLYENAMIFTSAPAAAGAPAAKLSMLQVAEMIQLGDVWKFVELPRAVDPEKPVVAAATGIRSSLYETAAGSGGGARDEGMEKALRALAEFDKANVAVLTSGEKRSIAQYHLKRVALLKAVADAARDPEEKLGYEKQAVDSMVLAYQTGEWSKGREAIEAIVKVPGKLASYAAYRLIGGEFVMRNEEPTGNFVANQKKWMTDLEGFLKQFPKSDEASEVWLQLASSNEFNAEEDKAREDYAKLVADFPETPAGKKAAGALRRLDLEGKPLAVKGAGVDGATIDTSALQGKTLLVVFWASWGGQSVRRELPDLIKIAEKNRDKGFQVVGVCLDNEKADFEKFQKEHNLPWPQIFEPNGIDGRLAVDYGIISLPTMFLVDAQGKVVNRNLRSASEVERQLEKTLAAKPAAVAVGVK</sequence>
<evidence type="ECO:0000313" key="3">
    <source>
        <dbReference type="EMBL" id="MDG3002325.1"/>
    </source>
</evidence>
<dbReference type="Gene3D" id="3.40.30.10">
    <property type="entry name" value="Glutaredoxin"/>
    <property type="match status" value="1"/>
</dbReference>
<feature type="signal peptide" evidence="1">
    <location>
        <begin position="1"/>
        <end position="23"/>
    </location>
</feature>
<protein>
    <submittedName>
        <fullName evidence="3">Redoxin family protein</fullName>
    </submittedName>
</protein>
<evidence type="ECO:0000313" key="4">
    <source>
        <dbReference type="Proteomes" id="UP001216907"/>
    </source>
</evidence>
<dbReference type="Proteomes" id="UP001216907">
    <property type="component" value="Unassembled WGS sequence"/>
</dbReference>
<dbReference type="Gene3D" id="1.25.40.10">
    <property type="entry name" value="Tetratricopeptide repeat domain"/>
    <property type="match status" value="1"/>
</dbReference>
<dbReference type="InterPro" id="IPR050553">
    <property type="entry name" value="Thioredoxin_ResA/DsbE_sf"/>
</dbReference>
<dbReference type="PROSITE" id="PS51352">
    <property type="entry name" value="THIOREDOXIN_2"/>
    <property type="match status" value="1"/>
</dbReference>
<dbReference type="RefSeq" id="WP_277858689.1">
    <property type="nucleotide sequence ID" value="NZ_JARRAG010000001.1"/>
</dbReference>
<dbReference type="InterPro" id="IPR013766">
    <property type="entry name" value="Thioredoxin_domain"/>
</dbReference>
<evidence type="ECO:0000259" key="2">
    <source>
        <dbReference type="PROSITE" id="PS51352"/>
    </source>
</evidence>
<dbReference type="Pfam" id="PF08534">
    <property type="entry name" value="Redoxin"/>
    <property type="match status" value="1"/>
</dbReference>
<dbReference type="InterPro" id="IPR036249">
    <property type="entry name" value="Thioredoxin-like_sf"/>
</dbReference>
<feature type="chain" id="PRO_5045643772" evidence="1">
    <location>
        <begin position="24"/>
        <end position="647"/>
    </location>
</feature>
<gene>
    <name evidence="3" type="ORF">PZE19_00860</name>
</gene>
<dbReference type="InterPro" id="IPR013740">
    <property type="entry name" value="Redoxin"/>
</dbReference>
<feature type="domain" description="Thioredoxin" evidence="2">
    <location>
        <begin position="483"/>
        <end position="636"/>
    </location>
</feature>
<keyword evidence="4" id="KW-1185">Reference proteome</keyword>
<accession>A0ABT6F408</accession>
<dbReference type="InterPro" id="IPR011990">
    <property type="entry name" value="TPR-like_helical_dom_sf"/>
</dbReference>
<dbReference type="EMBL" id="JARRAG010000001">
    <property type="protein sequence ID" value="MDG3002325.1"/>
    <property type="molecule type" value="Genomic_DNA"/>
</dbReference>
<comment type="caution">
    <text evidence="3">The sequence shown here is derived from an EMBL/GenBank/DDBJ whole genome shotgun (WGS) entry which is preliminary data.</text>
</comment>